<keyword evidence="12 15" id="KW-0170">Cobalt</keyword>
<keyword evidence="8 15" id="KW-0378">Hydrolase</keyword>
<evidence type="ECO:0000256" key="11">
    <source>
        <dbReference type="ARBA" id="ARBA00023154"/>
    </source>
</evidence>
<dbReference type="PANTHER" id="PTHR43808">
    <property type="entry name" value="ACETYLORNITHINE DEACETYLASE"/>
    <property type="match status" value="1"/>
</dbReference>
<dbReference type="NCBIfam" id="NF009557">
    <property type="entry name" value="PRK13009.1"/>
    <property type="match status" value="1"/>
</dbReference>
<dbReference type="SUPFAM" id="SSF55031">
    <property type="entry name" value="Bacterial exopeptidase dimerisation domain"/>
    <property type="match status" value="1"/>
</dbReference>
<accession>A0A2W5TX54</accession>
<dbReference type="InterPro" id="IPR050072">
    <property type="entry name" value="Peptidase_M20A"/>
</dbReference>
<gene>
    <name evidence="15" type="primary">dapE</name>
    <name evidence="17" type="ORF">DI533_09510</name>
</gene>
<name>A0A2W5TX54_CERSP</name>
<evidence type="ECO:0000256" key="15">
    <source>
        <dbReference type="HAMAP-Rule" id="MF_01690"/>
    </source>
</evidence>
<keyword evidence="10 15" id="KW-0220">Diaminopimelate biosynthesis</keyword>
<evidence type="ECO:0000256" key="3">
    <source>
        <dbReference type="ARBA" id="ARBA00011738"/>
    </source>
</evidence>
<evidence type="ECO:0000256" key="4">
    <source>
        <dbReference type="ARBA" id="ARBA00011921"/>
    </source>
</evidence>
<dbReference type="InterPro" id="IPR011650">
    <property type="entry name" value="Peptidase_M20_dimer"/>
</dbReference>
<comment type="pathway">
    <text evidence="1 15">Amino-acid biosynthesis; L-lysine biosynthesis via DAP pathway; LL-2,6-diaminopimelate from (S)-tetrahydrodipicolinate (succinylase route): step 3/3.</text>
</comment>
<feature type="binding site" evidence="15">
    <location>
        <position position="168"/>
    </location>
    <ligand>
        <name>Zn(2+)</name>
        <dbReference type="ChEBI" id="CHEBI:29105"/>
        <label>1</label>
    </ligand>
</feature>
<dbReference type="InterPro" id="IPR005941">
    <property type="entry name" value="DapE_proteobac"/>
</dbReference>
<dbReference type="PANTHER" id="PTHR43808:SF31">
    <property type="entry name" value="N-ACETYL-L-CITRULLINE DEACETYLASE"/>
    <property type="match status" value="1"/>
</dbReference>
<evidence type="ECO:0000256" key="14">
    <source>
        <dbReference type="ARBA" id="ARBA00051301"/>
    </source>
</evidence>
<comment type="caution">
    <text evidence="17">The sequence shown here is derived from an EMBL/GenBank/DDBJ whole genome shotgun (WGS) entry which is preliminary data.</text>
</comment>
<reference evidence="17 18" key="1">
    <citation type="submission" date="2017-08" db="EMBL/GenBank/DDBJ databases">
        <title>Infants hospitalized years apart are colonized by the same room-sourced microbial strains.</title>
        <authorList>
            <person name="Brooks B."/>
            <person name="Olm M.R."/>
            <person name="Firek B.A."/>
            <person name="Baker R."/>
            <person name="Thomas B.C."/>
            <person name="Morowitz M.J."/>
            <person name="Banfield J.F."/>
        </authorList>
    </citation>
    <scope>NUCLEOTIDE SEQUENCE [LARGE SCALE GENOMIC DNA]</scope>
    <source>
        <strain evidence="17">S2_003_000_R2_11</strain>
    </source>
</reference>
<dbReference type="Gene3D" id="3.40.630.10">
    <property type="entry name" value="Zn peptidases"/>
    <property type="match status" value="2"/>
</dbReference>
<comment type="catalytic activity">
    <reaction evidence="14 15">
        <text>N-succinyl-(2S,6S)-2,6-diaminopimelate + H2O = (2S,6S)-2,6-diaminopimelate + succinate</text>
        <dbReference type="Rhea" id="RHEA:22608"/>
        <dbReference type="ChEBI" id="CHEBI:15377"/>
        <dbReference type="ChEBI" id="CHEBI:30031"/>
        <dbReference type="ChEBI" id="CHEBI:57609"/>
        <dbReference type="ChEBI" id="CHEBI:58087"/>
        <dbReference type="EC" id="3.5.1.18"/>
    </reaction>
</comment>
<dbReference type="CDD" id="cd03891">
    <property type="entry name" value="M20_DapE_proteobac"/>
    <property type="match status" value="1"/>
</dbReference>
<evidence type="ECO:0000259" key="16">
    <source>
        <dbReference type="Pfam" id="PF07687"/>
    </source>
</evidence>
<evidence type="ECO:0000256" key="6">
    <source>
        <dbReference type="ARBA" id="ARBA00022605"/>
    </source>
</evidence>
<comment type="similarity">
    <text evidence="2 15">Belongs to the peptidase M20A family. DapE subfamily.</text>
</comment>
<evidence type="ECO:0000256" key="5">
    <source>
        <dbReference type="ARBA" id="ARBA00022391"/>
    </source>
</evidence>
<evidence type="ECO:0000256" key="10">
    <source>
        <dbReference type="ARBA" id="ARBA00022915"/>
    </source>
</evidence>
<dbReference type="NCBIfam" id="TIGR01246">
    <property type="entry name" value="dapE_proteo"/>
    <property type="match status" value="1"/>
</dbReference>
<keyword evidence="11 15" id="KW-0457">Lysine biosynthesis</keyword>
<dbReference type="UniPathway" id="UPA00034">
    <property type="reaction ID" value="UER00021"/>
</dbReference>
<comment type="subunit">
    <text evidence="3 15">Homodimer.</text>
</comment>
<proteinExistence type="inferred from homology"/>
<dbReference type="EMBL" id="QFQS01000001">
    <property type="protein sequence ID" value="PZR00748.1"/>
    <property type="molecule type" value="Genomic_DNA"/>
</dbReference>
<feature type="active site" description="Proton acceptor" evidence="15">
    <location>
        <position position="139"/>
    </location>
</feature>
<keyword evidence="9 15" id="KW-0862">Zinc</keyword>
<evidence type="ECO:0000313" key="18">
    <source>
        <dbReference type="Proteomes" id="UP000248975"/>
    </source>
</evidence>
<feature type="active site" evidence="15">
    <location>
        <position position="75"/>
    </location>
</feature>
<dbReference type="Pfam" id="PF01546">
    <property type="entry name" value="Peptidase_M20"/>
    <property type="match status" value="1"/>
</dbReference>
<dbReference type="GO" id="GO:0050897">
    <property type="term" value="F:cobalt ion binding"/>
    <property type="evidence" value="ECO:0007669"/>
    <property type="project" value="UniProtKB-UniRule"/>
</dbReference>
<feature type="binding site" evidence="15">
    <location>
        <position position="73"/>
    </location>
    <ligand>
        <name>Zn(2+)</name>
        <dbReference type="ChEBI" id="CHEBI:29105"/>
        <label>1</label>
    </ligand>
</feature>
<dbReference type="GO" id="GO:0009014">
    <property type="term" value="F:succinyl-diaminopimelate desuccinylase activity"/>
    <property type="evidence" value="ECO:0007669"/>
    <property type="project" value="UniProtKB-UniRule"/>
</dbReference>
<comment type="function">
    <text evidence="15">Catalyzes the hydrolysis of N-succinyl-L,L-diaminopimelic acid (SDAP), forming succinate and LL-2,6-diaminopimelate (DAP), an intermediate involved in the bacterial biosynthesis of lysine and meso-diaminopimelic acid, an essential component of bacterial cell walls.</text>
</comment>
<evidence type="ECO:0000256" key="9">
    <source>
        <dbReference type="ARBA" id="ARBA00022833"/>
    </source>
</evidence>
<dbReference type="InterPro" id="IPR036264">
    <property type="entry name" value="Bact_exopeptidase_dim_dom"/>
</dbReference>
<keyword evidence="6 15" id="KW-0028">Amino-acid biosynthesis</keyword>
<dbReference type="PROSITE" id="PS00759">
    <property type="entry name" value="ARGE_DAPE_CPG2_2"/>
    <property type="match status" value="1"/>
</dbReference>
<organism evidence="17 18">
    <name type="scientific">Cereibacter sphaeroides</name>
    <name type="common">Rhodobacter sphaeroides</name>
    <dbReference type="NCBI Taxonomy" id="1063"/>
    <lineage>
        <taxon>Bacteria</taxon>
        <taxon>Pseudomonadati</taxon>
        <taxon>Pseudomonadota</taxon>
        <taxon>Alphaproteobacteria</taxon>
        <taxon>Rhodobacterales</taxon>
        <taxon>Paracoccaceae</taxon>
        <taxon>Cereibacter</taxon>
    </lineage>
</organism>
<dbReference type="InterPro" id="IPR002933">
    <property type="entry name" value="Peptidase_M20"/>
</dbReference>
<sequence>MAAFAPVDPVALTADLIRCPSVTPEEGGALILLQRLLSGAGFDCTRVDRGGVSNLFARWGRRGANRSFGFNGHTDVVPVGDSDAWTHDPFGGEISDGWLWGRGATDMKSGVAAFVAAAVDFVRASPPDGAVIITITGDEEGDAEDGTVALLDWMAENGETMSLCLVGEPTSPEKLGQAMKIGRRGSLTAKITARGVQGHSAYPHRTKNPLTALIRLLDRLASHELDRGTEHFEASTLALTTIDTGNPASNVIPAEARATLNIRFNDAHTGTSLSDWLRAEAGKVQAETGVTFGLEIGISGESFLTPPGALSGIVSRAVQAETGLTPELSTTGGTSDARFVKDHCPVVEFGLAGKTMHQVDERVAVAEIVTLKAIYGRMLADYFGG</sequence>
<evidence type="ECO:0000256" key="8">
    <source>
        <dbReference type="ARBA" id="ARBA00022801"/>
    </source>
</evidence>
<dbReference type="GO" id="GO:0009089">
    <property type="term" value="P:lysine biosynthetic process via diaminopimelate"/>
    <property type="evidence" value="ECO:0007669"/>
    <property type="project" value="UniProtKB-UniRule"/>
</dbReference>
<dbReference type="Proteomes" id="UP000248975">
    <property type="component" value="Unassembled WGS sequence"/>
</dbReference>
<dbReference type="GO" id="GO:0008777">
    <property type="term" value="F:acetylornithine deacetylase activity"/>
    <property type="evidence" value="ECO:0007669"/>
    <property type="project" value="TreeGrafter"/>
</dbReference>
<evidence type="ECO:0000256" key="12">
    <source>
        <dbReference type="ARBA" id="ARBA00023285"/>
    </source>
</evidence>
<evidence type="ECO:0000256" key="7">
    <source>
        <dbReference type="ARBA" id="ARBA00022723"/>
    </source>
</evidence>
<protein>
    <recommendedName>
        <fullName evidence="5 15">Succinyl-diaminopimelate desuccinylase</fullName>
        <shortName evidence="15">SDAP desuccinylase</shortName>
        <ecNumber evidence="4 15">3.5.1.18</ecNumber>
    </recommendedName>
    <alternativeName>
        <fullName evidence="13 15">N-succinyl-LL-2,6-diaminoheptanedioate amidohydrolase</fullName>
    </alternativeName>
</protein>
<evidence type="ECO:0000256" key="1">
    <source>
        <dbReference type="ARBA" id="ARBA00005130"/>
    </source>
</evidence>
<feature type="binding site" evidence="15">
    <location>
        <position position="357"/>
    </location>
    <ligand>
        <name>Zn(2+)</name>
        <dbReference type="ChEBI" id="CHEBI:29105"/>
        <label>2</label>
    </ligand>
</feature>
<dbReference type="InterPro" id="IPR001261">
    <property type="entry name" value="ArgE/DapE_CS"/>
</dbReference>
<feature type="binding site" evidence="15">
    <location>
        <position position="106"/>
    </location>
    <ligand>
        <name>Zn(2+)</name>
        <dbReference type="ChEBI" id="CHEBI:29105"/>
        <label>2</label>
    </ligand>
</feature>
<dbReference type="GO" id="GO:0019877">
    <property type="term" value="P:diaminopimelate biosynthetic process"/>
    <property type="evidence" value="ECO:0007669"/>
    <property type="project" value="UniProtKB-UniRule"/>
</dbReference>
<evidence type="ECO:0000313" key="17">
    <source>
        <dbReference type="EMBL" id="PZR00748.1"/>
    </source>
</evidence>
<dbReference type="GO" id="GO:0006526">
    <property type="term" value="P:L-arginine biosynthetic process"/>
    <property type="evidence" value="ECO:0007669"/>
    <property type="project" value="TreeGrafter"/>
</dbReference>
<evidence type="ECO:0000256" key="2">
    <source>
        <dbReference type="ARBA" id="ARBA00006746"/>
    </source>
</evidence>
<evidence type="ECO:0000256" key="13">
    <source>
        <dbReference type="ARBA" id="ARBA00031891"/>
    </source>
</evidence>
<dbReference type="SUPFAM" id="SSF53187">
    <property type="entry name" value="Zn-dependent exopeptidases"/>
    <property type="match status" value="1"/>
</dbReference>
<feature type="binding site" evidence="15">
    <location>
        <position position="106"/>
    </location>
    <ligand>
        <name>Zn(2+)</name>
        <dbReference type="ChEBI" id="CHEBI:29105"/>
        <label>1</label>
    </ligand>
</feature>
<feature type="domain" description="Peptidase M20 dimerisation" evidence="16">
    <location>
        <begin position="181"/>
        <end position="286"/>
    </location>
</feature>
<keyword evidence="7 15" id="KW-0479">Metal-binding</keyword>
<comment type="cofactor">
    <cofactor evidence="15">
        <name>Zn(2+)</name>
        <dbReference type="ChEBI" id="CHEBI:29105"/>
    </cofactor>
    <cofactor evidence="15">
        <name>Co(2+)</name>
        <dbReference type="ChEBI" id="CHEBI:48828"/>
    </cofactor>
    <text evidence="15">Binds 2 Zn(2+) or Co(2+) ions per subunit.</text>
</comment>
<dbReference type="AlphaFoldDB" id="A0A2W5TX54"/>
<dbReference type="HAMAP" id="MF_01690">
    <property type="entry name" value="DapE"/>
    <property type="match status" value="1"/>
</dbReference>
<dbReference type="EC" id="3.5.1.18" evidence="4 15"/>
<dbReference type="GO" id="GO:0008270">
    <property type="term" value="F:zinc ion binding"/>
    <property type="evidence" value="ECO:0007669"/>
    <property type="project" value="UniProtKB-UniRule"/>
</dbReference>
<feature type="binding site" evidence="15">
    <location>
        <position position="140"/>
    </location>
    <ligand>
        <name>Zn(2+)</name>
        <dbReference type="ChEBI" id="CHEBI:29105"/>
        <label>2</label>
    </ligand>
</feature>
<dbReference type="Pfam" id="PF07687">
    <property type="entry name" value="M20_dimer"/>
    <property type="match status" value="1"/>
</dbReference>